<dbReference type="GO" id="GO:0003723">
    <property type="term" value="F:RNA binding"/>
    <property type="evidence" value="ECO:0007669"/>
    <property type="project" value="InterPro"/>
</dbReference>
<dbReference type="InterPro" id="IPR012677">
    <property type="entry name" value="Nucleotide-bd_a/b_plait_sf"/>
</dbReference>
<sequence length="234" mass="26397">MPRSTSMKWAMVCSIDDHSLEFGIWLCEALTVEGFKSGFTHQFDHKPETVLHVEPSNYDAFVAAYEEHPGVMLIFQILPSQNSVVYEWMKQLSGHIGKIRQGIVLENALSKFANHDLHEVLTNILHWISRSIAIDREWPTASIRITGFPTTFNQYQLAAIFHNFNVVSVHFEDDFGVVCFANKFHAVQAVELFNNLQLDSEHILKVTAISEQLKGQVALTSGVTIEPLQSVASN</sequence>
<dbReference type="Gene3D" id="3.30.70.330">
    <property type="match status" value="1"/>
</dbReference>
<dbReference type="AlphaFoldDB" id="A0A0N4V8K1"/>
<dbReference type="CDD" id="cd00590">
    <property type="entry name" value="RRM_SF"/>
    <property type="match status" value="1"/>
</dbReference>
<dbReference type="OrthoDB" id="5800150at2759"/>
<dbReference type="WBParaSite" id="EVEC_0000671201-mRNA-1">
    <property type="protein sequence ID" value="EVEC_0000671201-mRNA-1"/>
    <property type="gene ID" value="EVEC_0000671201"/>
</dbReference>
<accession>A0A0N4V8K1</accession>
<dbReference type="STRING" id="51028.A0A0N4V8K1"/>
<dbReference type="InterPro" id="IPR000504">
    <property type="entry name" value="RRM_dom"/>
</dbReference>
<reference evidence="4" key="1">
    <citation type="submission" date="2017-02" db="UniProtKB">
        <authorList>
            <consortium name="WormBaseParasite"/>
        </authorList>
    </citation>
    <scope>IDENTIFICATION</scope>
</reference>
<protein>
    <submittedName>
        <fullName evidence="4">RRM domain-containing protein</fullName>
    </submittedName>
</protein>
<dbReference type="SUPFAM" id="SSF54928">
    <property type="entry name" value="RNA-binding domain, RBD"/>
    <property type="match status" value="1"/>
</dbReference>
<dbReference type="SMART" id="SM00360">
    <property type="entry name" value="RRM"/>
    <property type="match status" value="1"/>
</dbReference>
<feature type="domain" description="RRM" evidence="1">
    <location>
        <begin position="142"/>
        <end position="207"/>
    </location>
</feature>
<keyword evidence="3" id="KW-1185">Reference proteome</keyword>
<name>A0A0N4V8K1_ENTVE</name>
<evidence type="ECO:0000313" key="2">
    <source>
        <dbReference type="EMBL" id="VDD91509.1"/>
    </source>
</evidence>
<proteinExistence type="predicted"/>
<gene>
    <name evidence="2" type="ORF">EVEC_LOCUS6260</name>
</gene>
<evidence type="ECO:0000259" key="1">
    <source>
        <dbReference type="SMART" id="SM00360"/>
    </source>
</evidence>
<dbReference type="InterPro" id="IPR035979">
    <property type="entry name" value="RBD_domain_sf"/>
</dbReference>
<evidence type="ECO:0000313" key="4">
    <source>
        <dbReference type="WBParaSite" id="EVEC_0000671201-mRNA-1"/>
    </source>
</evidence>
<evidence type="ECO:0000313" key="3">
    <source>
        <dbReference type="Proteomes" id="UP000274131"/>
    </source>
</evidence>
<reference evidence="2 3" key="2">
    <citation type="submission" date="2018-10" db="EMBL/GenBank/DDBJ databases">
        <authorList>
            <consortium name="Pathogen Informatics"/>
        </authorList>
    </citation>
    <scope>NUCLEOTIDE SEQUENCE [LARGE SCALE GENOMIC DNA]</scope>
</reference>
<dbReference type="EMBL" id="UXUI01008444">
    <property type="protein sequence ID" value="VDD91509.1"/>
    <property type="molecule type" value="Genomic_DNA"/>
</dbReference>
<organism evidence="4">
    <name type="scientific">Enterobius vermicularis</name>
    <name type="common">Human pinworm</name>
    <dbReference type="NCBI Taxonomy" id="51028"/>
    <lineage>
        <taxon>Eukaryota</taxon>
        <taxon>Metazoa</taxon>
        <taxon>Ecdysozoa</taxon>
        <taxon>Nematoda</taxon>
        <taxon>Chromadorea</taxon>
        <taxon>Rhabditida</taxon>
        <taxon>Spirurina</taxon>
        <taxon>Oxyuridomorpha</taxon>
        <taxon>Oxyuroidea</taxon>
        <taxon>Oxyuridae</taxon>
        <taxon>Enterobius</taxon>
    </lineage>
</organism>
<dbReference type="Proteomes" id="UP000274131">
    <property type="component" value="Unassembled WGS sequence"/>
</dbReference>